<comment type="caution">
    <text evidence="2">The sequence shown here is derived from an EMBL/GenBank/DDBJ whole genome shotgun (WGS) entry which is preliminary data.</text>
</comment>
<organism evidence="2 3">
    <name type="scientific">Natranaeroarchaeum aerophilus</name>
    <dbReference type="NCBI Taxonomy" id="2917711"/>
    <lineage>
        <taxon>Archaea</taxon>
        <taxon>Methanobacteriati</taxon>
        <taxon>Methanobacteriota</taxon>
        <taxon>Stenosarchaea group</taxon>
        <taxon>Halobacteria</taxon>
        <taxon>Halobacteriales</taxon>
        <taxon>Natronoarchaeaceae</taxon>
        <taxon>Natranaeroarchaeum</taxon>
    </lineage>
</organism>
<feature type="domain" description="Amphi-Trp" evidence="1">
    <location>
        <begin position="6"/>
        <end position="80"/>
    </location>
</feature>
<evidence type="ECO:0000259" key="1">
    <source>
        <dbReference type="Pfam" id="PF20068"/>
    </source>
</evidence>
<dbReference type="RefSeq" id="WP_250595842.1">
    <property type="nucleotide sequence ID" value="NZ_JAKRVY010000003.1"/>
</dbReference>
<dbReference type="EMBL" id="JAKRVY010000003">
    <property type="protein sequence ID" value="MCL9813423.1"/>
    <property type="molecule type" value="Genomic_DNA"/>
</dbReference>
<reference evidence="2 3" key="1">
    <citation type="journal article" date="2022" name="Syst. Appl. Microbiol.">
        <title>Natronocalculus amylovorans gen. nov., sp. nov., and Natranaeroarchaeum aerophilus sp. nov., dominant culturable amylolytic natronoarchaea from hypersaline soda lakes in southwestern Siberia.</title>
        <authorList>
            <person name="Sorokin D.Y."/>
            <person name="Elcheninov A.G."/>
            <person name="Khizhniak T.V."/>
            <person name="Koenen M."/>
            <person name="Bale N.J."/>
            <person name="Damste J.S.S."/>
            <person name="Kublanov I.V."/>
        </authorList>
    </citation>
    <scope>NUCLEOTIDE SEQUENCE [LARGE SCALE GENOMIC DNA]</scope>
    <source>
        <strain evidence="2 3">AArc-St1-1</strain>
    </source>
</reference>
<protein>
    <submittedName>
        <fullName evidence="2">Amphi-Trp domain-containing protein</fullName>
    </submittedName>
</protein>
<evidence type="ECO:0000313" key="3">
    <source>
        <dbReference type="Proteomes" id="UP001202674"/>
    </source>
</evidence>
<evidence type="ECO:0000313" key="2">
    <source>
        <dbReference type="EMBL" id="MCL9813423.1"/>
    </source>
</evidence>
<dbReference type="Pfam" id="PF20068">
    <property type="entry name" value="Amphi-Trp"/>
    <property type="match status" value="1"/>
</dbReference>
<accession>A0AAE3FRB1</accession>
<sequence>MAERTSSSETVSTEEMARYLRELADAFEDAETRISVGNKSVRVSPPEEVNYSIDVIERSALLRGDHETIEIEVSWKPATSGN</sequence>
<name>A0AAE3FRB1_9EURY</name>
<dbReference type="Proteomes" id="UP001202674">
    <property type="component" value="Unassembled WGS sequence"/>
</dbReference>
<dbReference type="AlphaFoldDB" id="A0AAE3FRB1"/>
<proteinExistence type="predicted"/>
<keyword evidence="3" id="KW-1185">Reference proteome</keyword>
<dbReference type="InterPro" id="IPR027598">
    <property type="entry name" value="Amphi-Trp_dom"/>
</dbReference>
<dbReference type="NCBIfam" id="TIGR04354">
    <property type="entry name" value="amphi-Trp"/>
    <property type="match status" value="1"/>
</dbReference>
<gene>
    <name evidence="2" type="ORF">AArcSt11_07110</name>
</gene>